<proteinExistence type="inferred from homology"/>
<feature type="transmembrane region" description="Helical" evidence="6">
    <location>
        <begin position="162"/>
        <end position="185"/>
    </location>
</feature>
<dbReference type="PANTHER" id="PTHR31272:SF9">
    <property type="entry name" value="BLL1027 PROTEIN"/>
    <property type="match status" value="1"/>
</dbReference>
<organism evidence="8 9">
    <name type="scientific">Candidatus Falkowbacteria bacterium CG10_big_fil_rev_8_21_14_0_10_37_6</name>
    <dbReference type="NCBI Taxonomy" id="1974563"/>
    <lineage>
        <taxon>Bacteria</taxon>
        <taxon>Candidatus Falkowiibacteriota</taxon>
    </lineage>
</organism>
<dbReference type="GO" id="GO:0016020">
    <property type="term" value="C:membrane"/>
    <property type="evidence" value="ECO:0007669"/>
    <property type="project" value="UniProtKB-SubCell"/>
</dbReference>
<feature type="domain" description="Cytochrome C biogenesis protein transmembrane" evidence="7">
    <location>
        <begin position="6"/>
        <end position="217"/>
    </location>
</feature>
<dbReference type="InterPro" id="IPR051790">
    <property type="entry name" value="Cytochrome_c-biogenesis_DsbD"/>
</dbReference>
<name>A0A2H0V6Z9_9BACT</name>
<evidence type="ECO:0000256" key="6">
    <source>
        <dbReference type="SAM" id="Phobius"/>
    </source>
</evidence>
<keyword evidence="4 6" id="KW-1133">Transmembrane helix</keyword>
<dbReference type="PANTHER" id="PTHR31272">
    <property type="entry name" value="CYTOCHROME C-TYPE BIOGENESIS PROTEIN HI_1454-RELATED"/>
    <property type="match status" value="1"/>
</dbReference>
<dbReference type="GO" id="GO:0017004">
    <property type="term" value="P:cytochrome complex assembly"/>
    <property type="evidence" value="ECO:0007669"/>
    <property type="project" value="InterPro"/>
</dbReference>
<sequence>MTSNLTIGIAFFAGIVSFLAPCVLPLVPGYLAYLAGSTSLDDPSRKKTIFVNSIFFVLGFSVLFSILGILLNTILESIAYDVQIWLARIGGALIIFFGLYLIGLIHIGFLAKEHKLRLTKRFNSRYLTSFLFGAAFAAGWTPCVGAVLGSILGLAVTQPGSAFSLLLAYSFGLGLPFLLVGAFTSQASGVIAKFSRWLKPINIIFGVLLVVLGVLVFTQSLNLIANFDFVNAIIQG</sequence>
<dbReference type="InterPro" id="IPR003834">
    <property type="entry name" value="Cyt_c_assmbl_TM_dom"/>
</dbReference>
<comment type="subcellular location">
    <subcellularLocation>
        <location evidence="1">Membrane</location>
        <topology evidence="1">Multi-pass membrane protein</topology>
    </subcellularLocation>
</comment>
<feature type="transmembrane region" description="Helical" evidence="6">
    <location>
        <begin position="6"/>
        <end position="33"/>
    </location>
</feature>
<feature type="transmembrane region" description="Helical" evidence="6">
    <location>
        <begin position="130"/>
        <end position="156"/>
    </location>
</feature>
<dbReference type="AlphaFoldDB" id="A0A2H0V6Z9"/>
<comment type="caution">
    <text evidence="8">The sequence shown here is derived from an EMBL/GenBank/DDBJ whole genome shotgun (WGS) entry which is preliminary data.</text>
</comment>
<evidence type="ECO:0000256" key="2">
    <source>
        <dbReference type="ARBA" id="ARBA00006143"/>
    </source>
</evidence>
<comment type="similarity">
    <text evidence="2">Belongs to the DsbD family.</text>
</comment>
<gene>
    <name evidence="8" type="ORF">COT95_01890</name>
</gene>
<evidence type="ECO:0000256" key="1">
    <source>
        <dbReference type="ARBA" id="ARBA00004141"/>
    </source>
</evidence>
<dbReference type="Proteomes" id="UP000228614">
    <property type="component" value="Unassembled WGS sequence"/>
</dbReference>
<evidence type="ECO:0000313" key="8">
    <source>
        <dbReference type="EMBL" id="PIR94863.1"/>
    </source>
</evidence>
<evidence type="ECO:0000256" key="4">
    <source>
        <dbReference type="ARBA" id="ARBA00022989"/>
    </source>
</evidence>
<dbReference type="EMBL" id="PFAN01000093">
    <property type="protein sequence ID" value="PIR94863.1"/>
    <property type="molecule type" value="Genomic_DNA"/>
</dbReference>
<protein>
    <submittedName>
        <fullName evidence="8">Cytochrome C biogenesis protein</fullName>
    </submittedName>
</protein>
<keyword evidence="3 6" id="KW-0812">Transmembrane</keyword>
<evidence type="ECO:0000256" key="3">
    <source>
        <dbReference type="ARBA" id="ARBA00022692"/>
    </source>
</evidence>
<feature type="transmembrane region" description="Helical" evidence="6">
    <location>
        <begin position="87"/>
        <end position="109"/>
    </location>
</feature>
<dbReference type="Pfam" id="PF02683">
    <property type="entry name" value="DsbD_TM"/>
    <property type="match status" value="1"/>
</dbReference>
<evidence type="ECO:0000259" key="7">
    <source>
        <dbReference type="Pfam" id="PF02683"/>
    </source>
</evidence>
<feature type="transmembrane region" description="Helical" evidence="6">
    <location>
        <begin position="54"/>
        <end position="75"/>
    </location>
</feature>
<keyword evidence="5 6" id="KW-0472">Membrane</keyword>
<accession>A0A2H0V6Z9</accession>
<evidence type="ECO:0000256" key="5">
    <source>
        <dbReference type="ARBA" id="ARBA00023136"/>
    </source>
</evidence>
<reference evidence="9" key="1">
    <citation type="submission" date="2017-09" db="EMBL/GenBank/DDBJ databases">
        <title>Depth-based differentiation of microbial function through sediment-hosted aquifers and enrichment of novel symbionts in the deep terrestrial subsurface.</title>
        <authorList>
            <person name="Probst A.J."/>
            <person name="Ladd B."/>
            <person name="Jarett J.K."/>
            <person name="Geller-Mcgrath D.E."/>
            <person name="Sieber C.M.K."/>
            <person name="Emerson J.B."/>
            <person name="Anantharaman K."/>
            <person name="Thomas B.C."/>
            <person name="Malmstrom R."/>
            <person name="Stieglmeier M."/>
            <person name="Klingl A."/>
            <person name="Woyke T."/>
            <person name="Ryan C.M."/>
            <person name="Banfield J.F."/>
        </authorList>
    </citation>
    <scope>NUCLEOTIDE SEQUENCE [LARGE SCALE GENOMIC DNA]</scope>
</reference>
<evidence type="ECO:0000313" key="9">
    <source>
        <dbReference type="Proteomes" id="UP000228614"/>
    </source>
</evidence>
<feature type="transmembrane region" description="Helical" evidence="6">
    <location>
        <begin position="197"/>
        <end position="217"/>
    </location>
</feature>